<sequence length="113" mass="11874">MEMELQWISNRISSPSSTAPFGNGGRLELALNASAGEDFGSLPPRFDSSVELLDPIALTVVDEDAEDMPVQVPPVAVVADEPPPVVDEVVVVVVVVLVAVLLSSSSELFTVSL</sequence>
<protein>
    <submittedName>
        <fullName evidence="1">Uncharacterized protein</fullName>
    </submittedName>
</protein>
<dbReference type="AlphaFoldDB" id="A0A182JMY8"/>
<evidence type="ECO:0000313" key="1">
    <source>
        <dbReference type="EnsemblMetazoa" id="AATE021078-PA.1"/>
    </source>
</evidence>
<dbReference type="EnsemblMetazoa" id="AATE021078-RA">
    <property type="protein sequence ID" value="AATE021078-PA.1"/>
    <property type="gene ID" value="AATE021078"/>
</dbReference>
<accession>A0A182JMY8</accession>
<organism evidence="1">
    <name type="scientific">Anopheles atroparvus</name>
    <name type="common">European mosquito</name>
    <dbReference type="NCBI Taxonomy" id="41427"/>
    <lineage>
        <taxon>Eukaryota</taxon>
        <taxon>Metazoa</taxon>
        <taxon>Ecdysozoa</taxon>
        <taxon>Arthropoda</taxon>
        <taxon>Hexapoda</taxon>
        <taxon>Insecta</taxon>
        <taxon>Pterygota</taxon>
        <taxon>Neoptera</taxon>
        <taxon>Endopterygota</taxon>
        <taxon>Diptera</taxon>
        <taxon>Nematocera</taxon>
        <taxon>Culicoidea</taxon>
        <taxon>Culicidae</taxon>
        <taxon>Anophelinae</taxon>
        <taxon>Anopheles</taxon>
    </lineage>
</organism>
<dbReference type="VEuPathDB" id="VectorBase:AATE021078"/>
<name>A0A182JMY8_ANOAO</name>
<reference evidence="1" key="1">
    <citation type="submission" date="2022-08" db="UniProtKB">
        <authorList>
            <consortium name="EnsemblMetazoa"/>
        </authorList>
    </citation>
    <scope>IDENTIFICATION</scope>
    <source>
        <strain evidence="1">EBRO</strain>
    </source>
</reference>
<proteinExistence type="predicted"/>